<dbReference type="PANTHER" id="PTHR43792">
    <property type="entry name" value="GNAT FAMILY, PUTATIVE (AFU_ORTHOLOGUE AFUA_3G00765)-RELATED-RELATED"/>
    <property type="match status" value="1"/>
</dbReference>
<evidence type="ECO:0000313" key="5">
    <source>
        <dbReference type="EMBL" id="AIQ61883.1"/>
    </source>
</evidence>
<feature type="domain" description="N-acetyltransferase" evidence="4">
    <location>
        <begin position="26"/>
        <end position="176"/>
    </location>
</feature>
<dbReference type="SUPFAM" id="SSF55729">
    <property type="entry name" value="Acyl-CoA N-acyltransferases (Nat)"/>
    <property type="match status" value="1"/>
</dbReference>
<dbReference type="Proteomes" id="UP000029507">
    <property type="component" value="Chromosome"/>
</dbReference>
<dbReference type="InterPro" id="IPR051531">
    <property type="entry name" value="N-acetyltransferase"/>
</dbReference>
<keyword evidence="6" id="KW-1185">Reference proteome</keyword>
<dbReference type="KEGG" id="pste:PSTEL_00820"/>
<proteinExistence type="inferred from homology"/>
<comment type="similarity">
    <text evidence="3">Belongs to the acetyltransferase family. RimJ subfamily.</text>
</comment>
<dbReference type="OrthoDB" id="9795206at2"/>
<dbReference type="RefSeq" id="WP_038692934.1">
    <property type="nucleotide sequence ID" value="NZ_CP009286.1"/>
</dbReference>
<reference evidence="5 6" key="1">
    <citation type="submission" date="2014-08" db="EMBL/GenBank/DDBJ databases">
        <title>Comparative genomics of the Paenibacillus odorifer group.</title>
        <authorList>
            <person name="den Bakker H.C."/>
            <person name="Tsai Y.-C."/>
            <person name="Martin N."/>
            <person name="Korlach J."/>
            <person name="Wiedmann M."/>
        </authorList>
    </citation>
    <scope>NUCLEOTIDE SEQUENCE [LARGE SCALE GENOMIC DNA]</scope>
    <source>
        <strain evidence="5 6">DSM 14472</strain>
    </source>
</reference>
<dbReference type="AlphaFoldDB" id="A0A089LRT1"/>
<dbReference type="STRING" id="169760.PSTEL_00820"/>
<evidence type="ECO:0000256" key="2">
    <source>
        <dbReference type="ARBA" id="ARBA00023315"/>
    </source>
</evidence>
<dbReference type="InterPro" id="IPR000182">
    <property type="entry name" value="GNAT_dom"/>
</dbReference>
<dbReference type="EMBL" id="CP009286">
    <property type="protein sequence ID" value="AIQ61883.1"/>
    <property type="molecule type" value="Genomic_DNA"/>
</dbReference>
<dbReference type="GO" id="GO:0005737">
    <property type="term" value="C:cytoplasm"/>
    <property type="evidence" value="ECO:0007669"/>
    <property type="project" value="TreeGrafter"/>
</dbReference>
<organism evidence="5 6">
    <name type="scientific">Paenibacillus stellifer</name>
    <dbReference type="NCBI Taxonomy" id="169760"/>
    <lineage>
        <taxon>Bacteria</taxon>
        <taxon>Bacillati</taxon>
        <taxon>Bacillota</taxon>
        <taxon>Bacilli</taxon>
        <taxon>Bacillales</taxon>
        <taxon>Paenibacillaceae</taxon>
        <taxon>Paenibacillus</taxon>
    </lineage>
</organism>
<dbReference type="InterPro" id="IPR016181">
    <property type="entry name" value="Acyl_CoA_acyltransferase"/>
</dbReference>
<dbReference type="PANTHER" id="PTHR43792:SF8">
    <property type="entry name" value="[RIBOSOMAL PROTEIN US5]-ALANINE N-ACETYLTRANSFERASE"/>
    <property type="match status" value="1"/>
</dbReference>
<sequence>MTFTLSSHSAEIYLRLFTLADAGSLLDLRLRNRDIHSRYEPRREESFFTLDSQEQLITQRIEDAEQDRAYMFGIYASGEDLLIGQITISNIVRGVGQFADIGYFIDHECQGKGFMTAAVGLVAAYAFKSLGLHRLQAAILLHNDASRRVLEKSGFQAEGIARQFIKIDGRWQDHRTYALLSHEAGL</sequence>
<evidence type="ECO:0000256" key="3">
    <source>
        <dbReference type="ARBA" id="ARBA00038502"/>
    </source>
</evidence>
<keyword evidence="1 5" id="KW-0808">Transferase</keyword>
<gene>
    <name evidence="5" type="ORF">PSTEL_00820</name>
</gene>
<dbReference type="GO" id="GO:0008999">
    <property type="term" value="F:protein-N-terminal-alanine acetyltransferase activity"/>
    <property type="evidence" value="ECO:0007669"/>
    <property type="project" value="TreeGrafter"/>
</dbReference>
<dbReference type="HOGENOM" id="CLU_013985_40_1_9"/>
<protein>
    <submittedName>
        <fullName evidence="5">Acetyltransferase</fullName>
    </submittedName>
</protein>
<name>A0A089LRT1_9BACL</name>
<evidence type="ECO:0000256" key="1">
    <source>
        <dbReference type="ARBA" id="ARBA00022679"/>
    </source>
</evidence>
<keyword evidence="2" id="KW-0012">Acyltransferase</keyword>
<accession>A0A089LRT1</accession>
<dbReference type="PROSITE" id="PS51186">
    <property type="entry name" value="GNAT"/>
    <property type="match status" value="1"/>
</dbReference>
<evidence type="ECO:0000259" key="4">
    <source>
        <dbReference type="PROSITE" id="PS51186"/>
    </source>
</evidence>
<evidence type="ECO:0000313" key="6">
    <source>
        <dbReference type="Proteomes" id="UP000029507"/>
    </source>
</evidence>
<dbReference type="Gene3D" id="3.40.630.30">
    <property type="match status" value="1"/>
</dbReference>
<dbReference type="Pfam" id="PF13302">
    <property type="entry name" value="Acetyltransf_3"/>
    <property type="match status" value="1"/>
</dbReference>